<keyword evidence="5" id="KW-0804">Transcription</keyword>
<dbReference type="InterPro" id="IPR039420">
    <property type="entry name" value="WalR-like"/>
</dbReference>
<dbReference type="Pfam" id="PF00072">
    <property type="entry name" value="Response_reg"/>
    <property type="match status" value="1"/>
</dbReference>
<evidence type="ECO:0000313" key="11">
    <source>
        <dbReference type="Proteomes" id="UP001597273"/>
    </source>
</evidence>
<dbReference type="EMBL" id="JBHUFW010000012">
    <property type="protein sequence ID" value="MFD1864484.1"/>
    <property type="molecule type" value="Genomic_DNA"/>
</dbReference>
<feature type="domain" description="Response regulatory" evidence="8">
    <location>
        <begin position="4"/>
        <end position="119"/>
    </location>
</feature>
<evidence type="ECO:0000259" key="9">
    <source>
        <dbReference type="PROSITE" id="PS51755"/>
    </source>
</evidence>
<feature type="modified residue" description="4-aspartylphosphate" evidence="6">
    <location>
        <position position="53"/>
    </location>
</feature>
<evidence type="ECO:0000256" key="3">
    <source>
        <dbReference type="ARBA" id="ARBA00023015"/>
    </source>
</evidence>
<evidence type="ECO:0000256" key="7">
    <source>
        <dbReference type="PROSITE-ProRule" id="PRU01091"/>
    </source>
</evidence>
<evidence type="ECO:0000313" key="10">
    <source>
        <dbReference type="EMBL" id="MFD1864484.1"/>
    </source>
</evidence>
<dbReference type="PANTHER" id="PTHR48111">
    <property type="entry name" value="REGULATOR OF RPOS"/>
    <property type="match status" value="1"/>
</dbReference>
<dbReference type="InterPro" id="IPR036388">
    <property type="entry name" value="WH-like_DNA-bd_sf"/>
</dbReference>
<dbReference type="Gene3D" id="3.40.50.2300">
    <property type="match status" value="1"/>
</dbReference>
<keyword evidence="4 7" id="KW-0238">DNA-binding</keyword>
<keyword evidence="2" id="KW-0902">Two-component regulatory system</keyword>
<dbReference type="InterPro" id="IPR001789">
    <property type="entry name" value="Sig_transdc_resp-reg_receiver"/>
</dbReference>
<dbReference type="SUPFAM" id="SSF52172">
    <property type="entry name" value="CheY-like"/>
    <property type="match status" value="1"/>
</dbReference>
<dbReference type="Gene3D" id="1.10.10.10">
    <property type="entry name" value="Winged helix-like DNA-binding domain superfamily/Winged helix DNA-binding domain"/>
    <property type="match status" value="1"/>
</dbReference>
<dbReference type="RefSeq" id="WP_204892743.1">
    <property type="nucleotide sequence ID" value="NZ_JBHUFW010000012.1"/>
</dbReference>
<dbReference type="PROSITE" id="PS51755">
    <property type="entry name" value="OMPR_PHOB"/>
    <property type="match status" value="1"/>
</dbReference>
<evidence type="ECO:0000256" key="2">
    <source>
        <dbReference type="ARBA" id="ARBA00023012"/>
    </source>
</evidence>
<dbReference type="Gene3D" id="6.10.250.690">
    <property type="match status" value="1"/>
</dbReference>
<evidence type="ECO:0000256" key="1">
    <source>
        <dbReference type="ARBA" id="ARBA00022553"/>
    </source>
</evidence>
<dbReference type="InterPro" id="IPR011006">
    <property type="entry name" value="CheY-like_superfamily"/>
</dbReference>
<protein>
    <submittedName>
        <fullName evidence="10">Response regulator transcription factor</fullName>
    </submittedName>
</protein>
<dbReference type="SMART" id="SM00448">
    <property type="entry name" value="REC"/>
    <property type="match status" value="1"/>
</dbReference>
<proteinExistence type="predicted"/>
<dbReference type="SMART" id="SM00862">
    <property type="entry name" value="Trans_reg_C"/>
    <property type="match status" value="1"/>
</dbReference>
<keyword evidence="1 6" id="KW-0597">Phosphoprotein</keyword>
<dbReference type="InterPro" id="IPR001867">
    <property type="entry name" value="OmpR/PhoB-type_DNA-bd"/>
</dbReference>
<accession>A0ABW4QM84</accession>
<dbReference type="Pfam" id="PF00486">
    <property type="entry name" value="Trans_reg_C"/>
    <property type="match status" value="1"/>
</dbReference>
<evidence type="ECO:0000259" key="8">
    <source>
        <dbReference type="PROSITE" id="PS50110"/>
    </source>
</evidence>
<dbReference type="InterPro" id="IPR016032">
    <property type="entry name" value="Sig_transdc_resp-reg_C-effctor"/>
</dbReference>
<dbReference type="PANTHER" id="PTHR48111:SF73">
    <property type="entry name" value="ALKALINE PHOSPHATASE SYNTHESIS TRANSCRIPTIONAL REGULATORY PROTEIN PHOP"/>
    <property type="match status" value="1"/>
</dbReference>
<evidence type="ECO:0000256" key="6">
    <source>
        <dbReference type="PROSITE-ProRule" id="PRU00169"/>
    </source>
</evidence>
<keyword evidence="11" id="KW-1185">Reference proteome</keyword>
<dbReference type="CDD" id="cd00383">
    <property type="entry name" value="trans_reg_C"/>
    <property type="match status" value="1"/>
</dbReference>
<comment type="caution">
    <text evidence="10">The sequence shown here is derived from an EMBL/GenBank/DDBJ whole genome shotgun (WGS) entry which is preliminary data.</text>
</comment>
<evidence type="ECO:0000256" key="4">
    <source>
        <dbReference type="ARBA" id="ARBA00023125"/>
    </source>
</evidence>
<feature type="DNA-binding region" description="OmpR/PhoB-type" evidence="7">
    <location>
        <begin position="126"/>
        <end position="226"/>
    </location>
</feature>
<dbReference type="SUPFAM" id="SSF46894">
    <property type="entry name" value="C-terminal effector domain of the bipartite response regulators"/>
    <property type="match status" value="1"/>
</dbReference>
<dbReference type="Proteomes" id="UP001597273">
    <property type="component" value="Unassembled WGS sequence"/>
</dbReference>
<feature type="domain" description="OmpR/PhoB-type" evidence="9">
    <location>
        <begin position="126"/>
        <end position="226"/>
    </location>
</feature>
<dbReference type="CDD" id="cd17574">
    <property type="entry name" value="REC_OmpR"/>
    <property type="match status" value="1"/>
</dbReference>
<dbReference type="PROSITE" id="PS50110">
    <property type="entry name" value="RESPONSE_REGULATORY"/>
    <property type="match status" value="1"/>
</dbReference>
<gene>
    <name evidence="10" type="ORF">ACFSDB_16395</name>
</gene>
<organism evidence="10 11">
    <name type="scientific">Planococcus chinensis</name>
    <dbReference type="NCBI Taxonomy" id="272917"/>
    <lineage>
        <taxon>Bacteria</taxon>
        <taxon>Bacillati</taxon>
        <taxon>Bacillota</taxon>
        <taxon>Bacilli</taxon>
        <taxon>Bacillales</taxon>
        <taxon>Caryophanaceae</taxon>
        <taxon>Planococcus</taxon>
    </lineage>
</organism>
<evidence type="ECO:0000256" key="5">
    <source>
        <dbReference type="ARBA" id="ARBA00023163"/>
    </source>
</evidence>
<reference evidence="11" key="1">
    <citation type="journal article" date="2019" name="Int. J. Syst. Evol. Microbiol.">
        <title>The Global Catalogue of Microorganisms (GCM) 10K type strain sequencing project: providing services to taxonomists for standard genome sequencing and annotation.</title>
        <authorList>
            <consortium name="The Broad Institute Genomics Platform"/>
            <consortium name="The Broad Institute Genome Sequencing Center for Infectious Disease"/>
            <person name="Wu L."/>
            <person name="Ma J."/>
        </authorList>
    </citation>
    <scope>NUCLEOTIDE SEQUENCE [LARGE SCALE GENOMIC DNA]</scope>
    <source>
        <strain evidence="11">CGMCC 1.15475</strain>
    </source>
</reference>
<name>A0ABW4QM84_9BACL</name>
<keyword evidence="3" id="KW-0805">Transcription regulation</keyword>
<sequence length="227" mass="26126">MKPTILVVEDDQMSRELVSIYLNKAGYEVVAAENGEEAKTAFHTFQPCLVILDRMLPETSGEELCGWLRSQERNEVSIIMLSAKVKTQDKIDGLKMGADDYMTKPFEPEELVAHVEAVLRRTGQFCQKITYGGLTIQPRKGEVQLFGKKLSLTKNEFNLLFHFMDNPNMVLSREDLIHQLYPYNDKMVMDRTIDAHIKNLREKIEEEPSSPKRILTIRGMGYKFVHD</sequence>